<dbReference type="GO" id="GO:0004144">
    <property type="term" value="F:diacylglycerol O-acyltransferase activity"/>
    <property type="evidence" value="ECO:0007669"/>
    <property type="project" value="UniProtKB-EC"/>
</dbReference>
<reference evidence="14 15" key="1">
    <citation type="journal article" date="2019" name="Int. J. Syst. Evol. Microbiol.">
        <title>Streptomyces cyaneochromogenes sp. nov., a blue pigment-producing actinomycete from manganese-contaminated soil.</title>
        <authorList>
            <person name="Tang X."/>
            <person name="Zhao J."/>
            <person name="Li K."/>
            <person name="Chen Z."/>
            <person name="Sun Y."/>
            <person name="Gao J."/>
        </authorList>
    </citation>
    <scope>NUCLEOTIDE SEQUENCE [LARGE SCALE GENOMIC DNA]</scope>
    <source>
        <strain evidence="14 15">MK-45</strain>
    </source>
</reference>
<dbReference type="Pfam" id="PF03007">
    <property type="entry name" value="WS_DGAT_cat"/>
    <property type="match status" value="1"/>
</dbReference>
<dbReference type="InterPro" id="IPR023213">
    <property type="entry name" value="CAT-like_dom_sf"/>
</dbReference>
<dbReference type="InterPro" id="IPR045034">
    <property type="entry name" value="O-acyltransferase_WSD1-like"/>
</dbReference>
<keyword evidence="5 11" id="KW-0444">Lipid biosynthesis</keyword>
<evidence type="ECO:0000259" key="13">
    <source>
        <dbReference type="Pfam" id="PF06974"/>
    </source>
</evidence>
<dbReference type="AlphaFoldDB" id="A0A3Q9F184"/>
<evidence type="ECO:0000313" key="14">
    <source>
        <dbReference type="EMBL" id="AZQ40886.1"/>
    </source>
</evidence>
<name>A0A3Q9F184_9ACTN</name>
<dbReference type="UniPathway" id="UPA00282"/>
<dbReference type="Gene3D" id="3.30.559.10">
    <property type="entry name" value="Chloramphenicol acetyltransferase-like domain"/>
    <property type="match status" value="1"/>
</dbReference>
<dbReference type="PANTHER" id="PTHR31650">
    <property type="entry name" value="O-ACYLTRANSFERASE (WSD1-LIKE) FAMILY PROTEIN"/>
    <property type="match status" value="1"/>
</dbReference>
<keyword evidence="9 11" id="KW-0012">Acyltransferase</keyword>
<dbReference type="GO" id="GO:0005886">
    <property type="term" value="C:plasma membrane"/>
    <property type="evidence" value="ECO:0007669"/>
    <property type="project" value="TreeGrafter"/>
</dbReference>
<evidence type="ECO:0000256" key="5">
    <source>
        <dbReference type="ARBA" id="ARBA00022516"/>
    </source>
</evidence>
<proteinExistence type="inferred from homology"/>
<sequence length="457" mass="49157">MWLDVPNGTTEGRIERLSPLDVSNLRIETRGAPMHVAALAFAEGAPLTEERGRLRSGAVREHIEARLSLAPRLRQVLYRPPFGLGPPLWVDDPRFDIRDHVRTQEIPRPGDEATLLSLCAELNEPPLDRSRPLWELWLLPGLDDGTVAILVRLHHAVADGLAALTLMGALLDSAGDGVSSAPCSWSPQSPPGMGELCSDNLRRYHATLTGAARALGSPARATTRLRSLSAGARRLRKEGPAPRLSMNRPVGRHRRLLLLRVGLEDIKATAHLHRATINDVVLTAVAAGARGLLQARGELTPGLTVTASVAASLRTSAADGRAWGNRVGIMLVPLPVSESDPLRGLEQIAAATASRKQSPPYQPMGRLALPLLVRAMFHQRLVNLFTSNFPGPAMPVSLAGARIRELFQLGVVQGNVPLSVGVISYDGRLNFSLVGDADIVPDLEVFAAGMAEALDRF</sequence>
<accession>A0A3Q9F184</accession>
<keyword evidence="7 11" id="KW-0319">Glycerol metabolism</keyword>
<keyword evidence="8 11" id="KW-0443">Lipid metabolism</keyword>
<dbReference type="GO" id="GO:0001666">
    <property type="term" value="P:response to hypoxia"/>
    <property type="evidence" value="ECO:0007669"/>
    <property type="project" value="TreeGrafter"/>
</dbReference>
<dbReference type="GO" id="GO:0051701">
    <property type="term" value="P:biological process involved in interaction with host"/>
    <property type="evidence" value="ECO:0007669"/>
    <property type="project" value="TreeGrafter"/>
</dbReference>
<dbReference type="InterPro" id="IPR014292">
    <property type="entry name" value="Acyl_transf_WS/DGAT"/>
</dbReference>
<comment type="pathway">
    <text evidence="2">Lipid metabolism.</text>
</comment>
<dbReference type="EMBL" id="CP034539">
    <property type="protein sequence ID" value="AZQ40886.1"/>
    <property type="molecule type" value="Genomic_DNA"/>
</dbReference>
<evidence type="ECO:0000256" key="1">
    <source>
        <dbReference type="ARBA" id="ARBA00004771"/>
    </source>
</evidence>
<dbReference type="GO" id="GO:0006071">
    <property type="term" value="P:glycerol metabolic process"/>
    <property type="evidence" value="ECO:0007669"/>
    <property type="project" value="UniProtKB-KW"/>
</dbReference>
<dbReference type="InterPro" id="IPR009721">
    <property type="entry name" value="O-acyltransferase_WSD1_C"/>
</dbReference>
<evidence type="ECO:0000313" key="15">
    <source>
        <dbReference type="Proteomes" id="UP000280298"/>
    </source>
</evidence>
<evidence type="ECO:0000256" key="11">
    <source>
        <dbReference type="RuleBase" id="RU361241"/>
    </source>
</evidence>
<evidence type="ECO:0000256" key="3">
    <source>
        <dbReference type="ARBA" id="ARBA00009587"/>
    </source>
</evidence>
<evidence type="ECO:0000256" key="4">
    <source>
        <dbReference type="ARBA" id="ARBA00013244"/>
    </source>
</evidence>
<feature type="domain" description="O-acyltransferase WSD1-like N-terminal" evidence="12">
    <location>
        <begin position="17"/>
        <end position="281"/>
    </location>
</feature>
<organism evidence="14 15">
    <name type="scientific">Streptomyces cyaneochromogenes</name>
    <dbReference type="NCBI Taxonomy" id="2496836"/>
    <lineage>
        <taxon>Bacteria</taxon>
        <taxon>Bacillati</taxon>
        <taxon>Actinomycetota</taxon>
        <taxon>Actinomycetes</taxon>
        <taxon>Kitasatosporales</taxon>
        <taxon>Streptomycetaceae</taxon>
        <taxon>Streptomyces</taxon>
    </lineage>
</organism>
<dbReference type="GO" id="GO:0071731">
    <property type="term" value="P:response to nitric oxide"/>
    <property type="evidence" value="ECO:0007669"/>
    <property type="project" value="TreeGrafter"/>
</dbReference>
<feature type="domain" description="O-acyltransferase WSD1 C-terminal" evidence="13">
    <location>
        <begin position="323"/>
        <end position="455"/>
    </location>
</feature>
<dbReference type="SUPFAM" id="SSF52777">
    <property type="entry name" value="CoA-dependent acyltransferases"/>
    <property type="match status" value="2"/>
</dbReference>
<keyword evidence="15" id="KW-1185">Reference proteome</keyword>
<dbReference type="PANTHER" id="PTHR31650:SF1">
    <property type="entry name" value="WAX ESTER SYNTHASE_DIACYLGLYCEROL ACYLTRANSFERASE 4-RELATED"/>
    <property type="match status" value="1"/>
</dbReference>
<evidence type="ECO:0000256" key="8">
    <source>
        <dbReference type="ARBA" id="ARBA00023098"/>
    </source>
</evidence>
<protein>
    <recommendedName>
        <fullName evidence="4 11">Diacylglycerol O-acyltransferase</fullName>
        <ecNumber evidence="4 11">2.3.1.20</ecNumber>
    </recommendedName>
</protein>
<dbReference type="GO" id="GO:0019432">
    <property type="term" value="P:triglyceride biosynthetic process"/>
    <property type="evidence" value="ECO:0007669"/>
    <property type="project" value="UniProtKB-UniPathway"/>
</dbReference>
<comment type="similarity">
    <text evidence="3 11">Belongs to the long-chain O-acyltransferase family.</text>
</comment>
<dbReference type="NCBIfam" id="TIGR02946">
    <property type="entry name" value="acyl_WS_DGAT"/>
    <property type="match status" value="1"/>
</dbReference>
<dbReference type="OrthoDB" id="9810950at2"/>
<evidence type="ECO:0000256" key="9">
    <source>
        <dbReference type="ARBA" id="ARBA00023315"/>
    </source>
</evidence>
<evidence type="ECO:0000256" key="6">
    <source>
        <dbReference type="ARBA" id="ARBA00022679"/>
    </source>
</evidence>
<dbReference type="InterPro" id="IPR004255">
    <property type="entry name" value="O-acyltransferase_WSD1_N"/>
</dbReference>
<keyword evidence="6 11" id="KW-0808">Transferase</keyword>
<evidence type="ECO:0000259" key="12">
    <source>
        <dbReference type="Pfam" id="PF03007"/>
    </source>
</evidence>
<dbReference type="KEGG" id="scya:EJ357_43300"/>
<comment type="pathway">
    <text evidence="1 11">Glycerolipid metabolism; triacylglycerol biosynthesis.</text>
</comment>
<comment type="catalytic activity">
    <reaction evidence="10 11">
        <text>an acyl-CoA + a 1,2-diacyl-sn-glycerol = a triacyl-sn-glycerol + CoA</text>
        <dbReference type="Rhea" id="RHEA:10868"/>
        <dbReference type="ChEBI" id="CHEBI:17815"/>
        <dbReference type="ChEBI" id="CHEBI:57287"/>
        <dbReference type="ChEBI" id="CHEBI:58342"/>
        <dbReference type="ChEBI" id="CHEBI:64615"/>
        <dbReference type="EC" id="2.3.1.20"/>
    </reaction>
</comment>
<dbReference type="Pfam" id="PF06974">
    <property type="entry name" value="WS_DGAT_C"/>
    <property type="match status" value="1"/>
</dbReference>
<evidence type="ECO:0000256" key="10">
    <source>
        <dbReference type="ARBA" id="ARBA00048109"/>
    </source>
</evidence>
<evidence type="ECO:0000256" key="2">
    <source>
        <dbReference type="ARBA" id="ARBA00005189"/>
    </source>
</evidence>
<evidence type="ECO:0000256" key="7">
    <source>
        <dbReference type="ARBA" id="ARBA00022798"/>
    </source>
</evidence>
<gene>
    <name evidence="14" type="ORF">EJ357_43300</name>
</gene>
<dbReference type="Proteomes" id="UP000280298">
    <property type="component" value="Chromosome"/>
</dbReference>
<dbReference type="EC" id="2.3.1.20" evidence="4 11"/>